<evidence type="ECO:0000256" key="1">
    <source>
        <dbReference type="ARBA" id="ARBA00022614"/>
    </source>
</evidence>
<evidence type="ECO:0000256" key="2">
    <source>
        <dbReference type="ARBA" id="ARBA00022737"/>
    </source>
</evidence>
<proteinExistence type="predicted"/>
<dbReference type="PANTHER" id="PTHR24106">
    <property type="entry name" value="NACHT, LRR AND CARD DOMAINS-CONTAINING"/>
    <property type="match status" value="1"/>
</dbReference>
<dbReference type="Ensembl" id="ENSPKIT00000035399.1">
    <property type="protein sequence ID" value="ENSPKIP00000018570.1"/>
    <property type="gene ID" value="ENSPKIG00000004098.1"/>
</dbReference>
<reference evidence="3" key="1">
    <citation type="submission" date="2025-08" db="UniProtKB">
        <authorList>
            <consortium name="Ensembl"/>
        </authorList>
    </citation>
    <scope>IDENTIFICATION</scope>
</reference>
<keyword evidence="2" id="KW-0677">Repeat</keyword>
<dbReference type="Gene3D" id="3.80.10.10">
    <property type="entry name" value="Ribonuclease Inhibitor"/>
    <property type="match status" value="2"/>
</dbReference>
<evidence type="ECO:0000313" key="3">
    <source>
        <dbReference type="Ensembl" id="ENSPKIP00000018570.1"/>
    </source>
</evidence>
<keyword evidence="1" id="KW-0433">Leucine-rich repeat</keyword>
<dbReference type="InterPro" id="IPR051261">
    <property type="entry name" value="NLR"/>
</dbReference>
<dbReference type="SMART" id="SM00368">
    <property type="entry name" value="LRR_RI"/>
    <property type="match status" value="8"/>
</dbReference>
<dbReference type="InterPro" id="IPR001611">
    <property type="entry name" value="Leu-rich_rpt"/>
</dbReference>
<dbReference type="SUPFAM" id="SSF52047">
    <property type="entry name" value="RNI-like"/>
    <property type="match status" value="1"/>
</dbReference>
<reference evidence="3" key="2">
    <citation type="submission" date="2025-09" db="UniProtKB">
        <authorList>
            <consortium name="Ensembl"/>
        </authorList>
    </citation>
    <scope>IDENTIFICATION</scope>
</reference>
<sequence length="321" mass="35297">NVFFSRLHSCNLTETCCEALALTLKSYSHLRELDLSDNDLKDSGVKLLSAGLENPHCTLEILRLSDCRVKEEGCSSLASALRSNPSHLRELDLSSNHLGNSGVNQLSAVLENPSYKLEILKLNSCKLSWESCIALASALSSNPHVRELDLSDNELPDLTEKQHPKIKREMPQSALLGFTRCKLEVLRLNSCNLTKTCCEALALTLRSKSSHLKQLDLSDNDLQDSGVKLLFPELEEYRCNLEILRLSHCGVKKGGCSSLASALSSNPSHLRELDLSYNHPGDSGVKLLSAVLENPNCKLEILRSVLLSISICKLNTEGSAF</sequence>
<accession>A0A3B3RL64</accession>
<organism evidence="3 4">
    <name type="scientific">Paramormyrops kingsleyae</name>
    <dbReference type="NCBI Taxonomy" id="1676925"/>
    <lineage>
        <taxon>Eukaryota</taxon>
        <taxon>Metazoa</taxon>
        <taxon>Chordata</taxon>
        <taxon>Craniata</taxon>
        <taxon>Vertebrata</taxon>
        <taxon>Euteleostomi</taxon>
        <taxon>Actinopterygii</taxon>
        <taxon>Neopterygii</taxon>
        <taxon>Teleostei</taxon>
        <taxon>Osteoglossocephala</taxon>
        <taxon>Osteoglossomorpha</taxon>
        <taxon>Osteoglossiformes</taxon>
        <taxon>Mormyridae</taxon>
        <taxon>Paramormyrops</taxon>
    </lineage>
</organism>
<name>A0A3B3RL64_9TELE</name>
<dbReference type="GeneTree" id="ENSGT01150000286911"/>
<dbReference type="InterPro" id="IPR032675">
    <property type="entry name" value="LRR_dom_sf"/>
</dbReference>
<evidence type="ECO:0000313" key="4">
    <source>
        <dbReference type="Proteomes" id="UP000261540"/>
    </source>
</evidence>
<dbReference type="AlphaFoldDB" id="A0A3B3RL64"/>
<dbReference type="Proteomes" id="UP000261540">
    <property type="component" value="Unplaced"/>
</dbReference>
<keyword evidence="4" id="KW-1185">Reference proteome</keyword>
<dbReference type="Pfam" id="PF13516">
    <property type="entry name" value="LRR_6"/>
    <property type="match status" value="7"/>
</dbReference>
<protein>
    <submittedName>
        <fullName evidence="3">Uncharacterized protein</fullName>
    </submittedName>
</protein>